<dbReference type="PROSITE" id="PS00061">
    <property type="entry name" value="ADH_SHORT"/>
    <property type="match status" value="1"/>
</dbReference>
<dbReference type="InterPro" id="IPR036291">
    <property type="entry name" value="NAD(P)-bd_dom_sf"/>
</dbReference>
<dbReference type="PRINTS" id="PR00081">
    <property type="entry name" value="GDHRDH"/>
</dbReference>
<evidence type="ECO:0000259" key="2">
    <source>
        <dbReference type="SMART" id="SM00822"/>
    </source>
</evidence>
<organism evidence="3 4">
    <name type="scientific">Ornithinimicrobium cryptoxanthini</name>
    <dbReference type="NCBI Taxonomy" id="2934161"/>
    <lineage>
        <taxon>Bacteria</taxon>
        <taxon>Bacillati</taxon>
        <taxon>Actinomycetota</taxon>
        <taxon>Actinomycetes</taxon>
        <taxon>Micrococcales</taxon>
        <taxon>Ornithinimicrobiaceae</taxon>
        <taxon>Ornithinimicrobium</taxon>
    </lineage>
</organism>
<feature type="domain" description="Ketoreductase" evidence="2">
    <location>
        <begin position="224"/>
        <end position="406"/>
    </location>
</feature>
<dbReference type="InterPro" id="IPR002347">
    <property type="entry name" value="SDR_fam"/>
</dbReference>
<reference evidence="3" key="1">
    <citation type="submission" date="2022-06" db="EMBL/GenBank/DDBJ databases">
        <title>Ornithinimicrobium JY.X270.</title>
        <authorList>
            <person name="Huang Y."/>
        </authorList>
    </citation>
    <scope>NUCLEOTIDE SEQUENCE</scope>
    <source>
        <strain evidence="3">JY.X270</strain>
    </source>
</reference>
<name>A0ABY4YJN4_9MICO</name>
<dbReference type="Pfam" id="PF13561">
    <property type="entry name" value="adh_short_C2"/>
    <property type="match status" value="1"/>
</dbReference>
<evidence type="ECO:0000313" key="4">
    <source>
        <dbReference type="Proteomes" id="UP001056535"/>
    </source>
</evidence>
<dbReference type="PRINTS" id="PR00080">
    <property type="entry name" value="SDRFAMILY"/>
</dbReference>
<dbReference type="GO" id="GO:0004316">
    <property type="term" value="F:3-oxoacyl-[acyl-carrier-protein] reductase (NADPH) activity"/>
    <property type="evidence" value="ECO:0007669"/>
    <property type="project" value="UniProtKB-EC"/>
</dbReference>
<comment type="similarity">
    <text evidence="1">Belongs to the short-chain dehydrogenases/reductases (SDR) family.</text>
</comment>
<proteinExistence type="inferred from homology"/>
<dbReference type="EMBL" id="CP099490">
    <property type="protein sequence ID" value="USQ76974.1"/>
    <property type="molecule type" value="Genomic_DNA"/>
</dbReference>
<dbReference type="PANTHER" id="PTHR42760:SF78">
    <property type="entry name" value="3-OXOACYL-[ACYL-CARRIER-PROTEIN] REDUCTASE [NADH]"/>
    <property type="match status" value="1"/>
</dbReference>
<dbReference type="EC" id="1.1.1.100" evidence="3"/>
<dbReference type="Gene3D" id="3.40.50.720">
    <property type="entry name" value="NAD(P)-binding Rossmann-like Domain"/>
    <property type="match status" value="2"/>
</dbReference>
<dbReference type="SMART" id="SM00822">
    <property type="entry name" value="PKS_KR"/>
    <property type="match status" value="1"/>
</dbReference>
<protein>
    <submittedName>
        <fullName evidence="3">3-oxoacyl-ACP reductase</fullName>
        <ecNumber evidence="3">1.1.1.100</ecNumber>
    </submittedName>
</protein>
<dbReference type="Proteomes" id="UP001056535">
    <property type="component" value="Chromosome"/>
</dbReference>
<dbReference type="PANTHER" id="PTHR42760">
    <property type="entry name" value="SHORT-CHAIN DEHYDROGENASES/REDUCTASES FAMILY MEMBER"/>
    <property type="match status" value="1"/>
</dbReference>
<evidence type="ECO:0000313" key="3">
    <source>
        <dbReference type="EMBL" id="USQ76974.1"/>
    </source>
</evidence>
<keyword evidence="4" id="KW-1185">Reference proteome</keyword>
<dbReference type="RefSeq" id="WP_252621677.1">
    <property type="nucleotide sequence ID" value="NZ_CP099490.1"/>
</dbReference>
<gene>
    <name evidence="3" type="ORF">NF557_03370</name>
</gene>
<evidence type="ECO:0000256" key="1">
    <source>
        <dbReference type="ARBA" id="ARBA00006484"/>
    </source>
</evidence>
<keyword evidence="3" id="KW-0560">Oxidoreductase</keyword>
<dbReference type="InterPro" id="IPR057326">
    <property type="entry name" value="KR_dom"/>
</dbReference>
<dbReference type="SUPFAM" id="SSF51735">
    <property type="entry name" value="NAD(P)-binding Rossmann-fold domains"/>
    <property type="match status" value="2"/>
</dbReference>
<dbReference type="InterPro" id="IPR020904">
    <property type="entry name" value="Sc_DH/Rdtase_CS"/>
</dbReference>
<accession>A0ABY4YJN4</accession>
<sequence>MTKVLNVLTGNPVTKAMGKQLGLPQPVELRRGRTLPTGDVALAVLDGSGTASAATREALKELKVATATAVRDDPAARTTDDEGRAVPPAYEARIGAIVVDATALAAVTELEGVRAVLRPALKAMSASGRVIVVGTAPELTATPEAAATQQALEGIMRSVGKELRKGATANLVWVSGETTGSGLASTISFLLDGRSAYVSGQPWRVLGAEPGQVPTDRARPYAGSIVVVTGAARGIGAGIAEVFARDGAQLVVVDMPASGEALTQVANRFGGTALQLDITSPDAGQKIAAHVVARHGKDARIHAIVHNAGITRDKLLVNTDEDRWGSVIDVNLAAELRINEVLLDQEVDGGLAQGGRIIGVASTSGVAGNRGQSNYAASKAGVIGLVRAQAPLLADRGITANAVAPGFIETEMTDRIPFATREFGRRFNSLSQGGKPVDVAETIAYLAAPDSGAVTGQVIRVCGQSQIGA</sequence>
<dbReference type="NCBIfam" id="NF006110">
    <property type="entry name" value="PRK08261.1"/>
    <property type="match status" value="1"/>
</dbReference>